<dbReference type="Proteomes" id="UP000319731">
    <property type="component" value="Unassembled WGS sequence"/>
</dbReference>
<dbReference type="GO" id="GO:0005634">
    <property type="term" value="C:nucleus"/>
    <property type="evidence" value="ECO:0007669"/>
    <property type="project" value="TreeGrafter"/>
</dbReference>
<dbReference type="PANTHER" id="PTHR22847">
    <property type="entry name" value="WD40 REPEAT PROTEIN"/>
    <property type="match status" value="1"/>
</dbReference>
<dbReference type="InterPro" id="IPR019775">
    <property type="entry name" value="WD40_repeat_CS"/>
</dbReference>
<dbReference type="InterPro" id="IPR007111">
    <property type="entry name" value="NACHT_NTPase"/>
</dbReference>
<feature type="repeat" description="WD" evidence="3">
    <location>
        <begin position="1061"/>
        <end position="1102"/>
    </location>
</feature>
<evidence type="ECO:0000259" key="4">
    <source>
        <dbReference type="PROSITE" id="PS50837"/>
    </source>
</evidence>
<dbReference type="GO" id="GO:1990234">
    <property type="term" value="C:transferase complex"/>
    <property type="evidence" value="ECO:0007669"/>
    <property type="project" value="UniProtKB-ARBA"/>
</dbReference>
<feature type="repeat" description="WD" evidence="3">
    <location>
        <begin position="891"/>
        <end position="932"/>
    </location>
</feature>
<dbReference type="InterPro" id="IPR035897">
    <property type="entry name" value="Toll_tir_struct_dom_sf"/>
</dbReference>
<reference evidence="5 6" key="1">
    <citation type="journal article" date="2019" name="Sci. Rep.">
        <title>Comparative genomics of chytrid fungi reveal insights into the obligate biotrophic and pathogenic lifestyle of Synchytrium endobioticum.</title>
        <authorList>
            <person name="van de Vossenberg B.T.L.H."/>
            <person name="Warris S."/>
            <person name="Nguyen H.D.T."/>
            <person name="van Gent-Pelzer M.P.E."/>
            <person name="Joly D.L."/>
            <person name="van de Geest H.C."/>
            <person name="Bonants P.J.M."/>
            <person name="Smith D.S."/>
            <person name="Levesque C.A."/>
            <person name="van der Lee T.A.J."/>
        </authorList>
    </citation>
    <scope>NUCLEOTIDE SEQUENCE [LARGE SCALE GENOMIC DNA]</scope>
    <source>
        <strain evidence="5 6">JEL517</strain>
    </source>
</reference>
<dbReference type="Gene3D" id="3.40.50.10140">
    <property type="entry name" value="Toll/interleukin-1 receptor homology (TIR) domain"/>
    <property type="match status" value="1"/>
</dbReference>
<dbReference type="InterPro" id="IPR015943">
    <property type="entry name" value="WD40/YVTN_repeat-like_dom_sf"/>
</dbReference>
<dbReference type="OrthoDB" id="2146628at2759"/>
<dbReference type="PROSITE" id="PS50837">
    <property type="entry name" value="NACHT"/>
    <property type="match status" value="1"/>
</dbReference>
<sequence>MRALDFACERKKTVVPIILSKVEDLHDSRLRIAGLLYSDIRVSDDMPWAKRMADLSSQIDHKYFRRKEIEDVNNRTPGAKRETCQIMFSYCWSQQPMVREIKDRLRNSLAESPNPGLQNIKIWFDEEQMCDNIFDHMAEAVDNAKMVIAWLSKAYEESANCRRELQYAATNKKTLLPVRIEQETTRVASLILGGCTCLEIFEAALVDECVDDIINLINFNLLGQPLQPLHTTYTLNDKIMELDTRQRELHQLFKPSDQIEREIQKSAAIRSPNSRRLLLERLKKWANDDGGNFLWLRGDKGSGKSVIACSATTYLTQHDVHVIAFPCRYNQEDLSDANSLIISLAFQLSILNEKYAELLLKRMDDIEWQKWGIRTLFEQFLLDPLNELSAHQRRLVIIIDALDECGVPGSLGRKEILGCLANASFPVWVKFIITSRRDKDLLAALDTRFTTALPLQDPKPVSASLDFFIDLGLDTNLDDIREFARIELNKIRLRGFNRAKETENIIEKCNGSFLLASLMCDSLCQCISLEEISVARESFAIDGSEAAGADFQESLFFLRVLTGALGQDKRWGTTWLSSFKGIVGAIVALRSALPVSTLAALLAGGDSSNTAEKGFEIRSVLARFSSLFDLVGDNVSISHKSLNDFLTNAQRCTDTRFFINPKENHAFLGRQCLEILNHELAFNMAGMDTYGVPLHNDIPDFRHRVNTAVSGALSYASVHFISHLLSATMDYDEIKAIRSLIQSFCESKLLFWVEVLSLVGRLDVAMTEPASIQFSVSEQSRQLLLDISRLVSYFKTPIEVSALHIYRSAWRFCPRDTSLYIAYNKFELLTGPKYVRGLETVWGASLQVLKGHTETVYTLAISPDGKTIASGSLDKTIRIWTALTGKEEAVLKGHDGPVSIVAFSPNGLFLASGSHDCSMRIWNTSNWTTAQIINGHEKQVWALCFSPDSRMLASGAFDCTVRVWSLENNADQQMHIFHHDDFVTEVKFSPDQATLASASYDKTVKLWDLESGECHVLEGHTDHVFCLSISADGKLLASGGHMRDKRVLIWDLISKRLLRIIEGHSAPVMSVSFSSDGRILASGSDDKSIRIWDTTSGKELRTLNGHNAPVRSVCFHPVNDEELVSCSVDKSIRIWDIGLDNKRASQVSLGHDGEVTSICLSFDSSLLATGGIDTVVRIWHLETGAEKHALRGNTDSVTSLAFSTNGSIIASGGADKSIRLWNLVSGEPEGRVLTGHLKSVSCLAFSPDGSKLVSGGKDSTAQIWDVTTGTHIRTYVPLHQMSIKSVIFLPYGTKVAGGSKEAFGGEEYKFVYIWDLTSDSIESTEMREGLDDASQVVLAPSPFMIDQFGWFLKNETKLFWGPPEISQGIWCVSSDGSFFGVGTSQGRVVIIDARDILHGIGVFQLNAQLNG</sequence>
<feature type="repeat" description="WD" evidence="3">
    <location>
        <begin position="1233"/>
        <end position="1274"/>
    </location>
</feature>
<feature type="domain" description="NACHT" evidence="4">
    <location>
        <begin position="292"/>
        <end position="436"/>
    </location>
</feature>
<name>A0A507CDZ3_9FUNG</name>
<keyword evidence="1 3" id="KW-0853">WD repeat</keyword>
<feature type="repeat" description="WD" evidence="3">
    <location>
        <begin position="933"/>
        <end position="974"/>
    </location>
</feature>
<dbReference type="InterPro" id="IPR000157">
    <property type="entry name" value="TIR_dom"/>
</dbReference>
<dbReference type="Gene3D" id="2.130.10.10">
    <property type="entry name" value="YVTN repeat-like/Quinoprotein amine dehydrogenase"/>
    <property type="match status" value="5"/>
</dbReference>
<dbReference type="PANTHER" id="PTHR22847:SF637">
    <property type="entry name" value="WD REPEAT DOMAIN 5B"/>
    <property type="match status" value="1"/>
</dbReference>
<dbReference type="InterPro" id="IPR001680">
    <property type="entry name" value="WD40_rpt"/>
</dbReference>
<proteinExistence type="predicted"/>
<dbReference type="SUPFAM" id="SSF50978">
    <property type="entry name" value="WD40 repeat-like"/>
    <property type="match status" value="2"/>
</dbReference>
<dbReference type="SMART" id="SM00320">
    <property type="entry name" value="WD40"/>
    <property type="match status" value="11"/>
</dbReference>
<evidence type="ECO:0000256" key="2">
    <source>
        <dbReference type="ARBA" id="ARBA00022737"/>
    </source>
</evidence>
<dbReference type="Pfam" id="PF13676">
    <property type="entry name" value="TIR_2"/>
    <property type="match status" value="1"/>
</dbReference>
<keyword evidence="6" id="KW-1185">Reference proteome</keyword>
<evidence type="ECO:0000313" key="5">
    <source>
        <dbReference type="EMBL" id="TPX36256.1"/>
    </source>
</evidence>
<dbReference type="EMBL" id="QEAO01000005">
    <property type="protein sequence ID" value="TPX36256.1"/>
    <property type="molecule type" value="Genomic_DNA"/>
</dbReference>
<dbReference type="InterPro" id="IPR020472">
    <property type="entry name" value="WD40_PAC1"/>
</dbReference>
<dbReference type="InterPro" id="IPR027417">
    <property type="entry name" value="P-loop_NTPase"/>
</dbReference>
<dbReference type="InterPro" id="IPR056884">
    <property type="entry name" value="NPHP3-like_N"/>
</dbReference>
<dbReference type="SUPFAM" id="SSF52540">
    <property type="entry name" value="P-loop containing nucleoside triphosphate hydrolases"/>
    <property type="match status" value="1"/>
</dbReference>
<comment type="caution">
    <text evidence="5">The sequence shown here is derived from an EMBL/GenBank/DDBJ whole genome shotgun (WGS) entry which is preliminary data.</text>
</comment>
<dbReference type="PROSITE" id="PS00678">
    <property type="entry name" value="WD_REPEATS_1"/>
    <property type="match status" value="6"/>
</dbReference>
<feature type="repeat" description="WD" evidence="3">
    <location>
        <begin position="849"/>
        <end position="890"/>
    </location>
</feature>
<evidence type="ECO:0000256" key="3">
    <source>
        <dbReference type="PROSITE-ProRule" id="PRU00221"/>
    </source>
</evidence>
<feature type="repeat" description="WD" evidence="3">
    <location>
        <begin position="1148"/>
        <end position="1189"/>
    </location>
</feature>
<gene>
    <name evidence="5" type="ORF">SmJEL517_g01460</name>
</gene>
<organism evidence="5 6">
    <name type="scientific">Synchytrium microbalum</name>
    <dbReference type="NCBI Taxonomy" id="1806994"/>
    <lineage>
        <taxon>Eukaryota</taxon>
        <taxon>Fungi</taxon>
        <taxon>Fungi incertae sedis</taxon>
        <taxon>Chytridiomycota</taxon>
        <taxon>Chytridiomycota incertae sedis</taxon>
        <taxon>Chytridiomycetes</taxon>
        <taxon>Synchytriales</taxon>
        <taxon>Synchytriaceae</taxon>
        <taxon>Synchytrium</taxon>
    </lineage>
</organism>
<keyword evidence="2" id="KW-0677">Repeat</keyword>
<dbReference type="PROSITE" id="PS50294">
    <property type="entry name" value="WD_REPEATS_REGION"/>
    <property type="match status" value="9"/>
</dbReference>
<dbReference type="RefSeq" id="XP_031026569.1">
    <property type="nucleotide sequence ID" value="XM_031167388.1"/>
</dbReference>
<dbReference type="PROSITE" id="PS50082">
    <property type="entry name" value="WD_REPEATS_2"/>
    <property type="match status" value="9"/>
</dbReference>
<evidence type="ECO:0000313" key="6">
    <source>
        <dbReference type="Proteomes" id="UP000319731"/>
    </source>
</evidence>
<dbReference type="Pfam" id="PF00400">
    <property type="entry name" value="WD40"/>
    <property type="match status" value="10"/>
</dbReference>
<dbReference type="SUPFAM" id="SSF52200">
    <property type="entry name" value="Toll/Interleukin receptor TIR domain"/>
    <property type="match status" value="1"/>
</dbReference>
<feature type="repeat" description="WD" evidence="3">
    <location>
        <begin position="1103"/>
        <end position="1137"/>
    </location>
</feature>
<accession>A0A507CDZ3</accession>
<dbReference type="PRINTS" id="PR00320">
    <property type="entry name" value="GPROTEINBRPT"/>
</dbReference>
<dbReference type="STRING" id="1806994.A0A507CDZ3"/>
<dbReference type="GO" id="GO:0007165">
    <property type="term" value="P:signal transduction"/>
    <property type="evidence" value="ECO:0007669"/>
    <property type="project" value="InterPro"/>
</dbReference>
<protein>
    <recommendedName>
        <fullName evidence="4">NACHT domain-containing protein</fullName>
    </recommendedName>
</protein>
<feature type="repeat" description="WD" evidence="3">
    <location>
        <begin position="1190"/>
        <end position="1231"/>
    </location>
</feature>
<dbReference type="CDD" id="cd00200">
    <property type="entry name" value="WD40"/>
    <property type="match status" value="1"/>
</dbReference>
<dbReference type="Pfam" id="PF24883">
    <property type="entry name" value="NPHP3_N"/>
    <property type="match status" value="1"/>
</dbReference>
<dbReference type="Gene3D" id="3.40.50.300">
    <property type="entry name" value="P-loop containing nucleotide triphosphate hydrolases"/>
    <property type="match status" value="1"/>
</dbReference>
<dbReference type="GeneID" id="42002685"/>
<feature type="repeat" description="WD" evidence="3">
    <location>
        <begin position="976"/>
        <end position="1017"/>
    </location>
</feature>
<dbReference type="InterPro" id="IPR036322">
    <property type="entry name" value="WD40_repeat_dom_sf"/>
</dbReference>
<evidence type="ECO:0000256" key="1">
    <source>
        <dbReference type="ARBA" id="ARBA00022574"/>
    </source>
</evidence>